<dbReference type="Gene3D" id="3.10.450.50">
    <property type="match status" value="1"/>
</dbReference>
<organism evidence="2 3">
    <name type="scientific">Gaopeijia maritima</name>
    <dbReference type="NCBI Taxonomy" id="3119007"/>
    <lineage>
        <taxon>Bacteria</taxon>
        <taxon>Pseudomonadati</taxon>
        <taxon>Gemmatimonadota</taxon>
        <taxon>Longimicrobiia</taxon>
        <taxon>Gaopeijiales</taxon>
        <taxon>Gaopeijiaceae</taxon>
        <taxon>Gaopeijia</taxon>
    </lineage>
</organism>
<evidence type="ECO:0000259" key="1">
    <source>
        <dbReference type="Pfam" id="PF13474"/>
    </source>
</evidence>
<sequence length="153" mass="16537">MEPVMQPSLRVSLFLIVVALVGVAPVRAQMPEDAAQVAETVGAFHAALAEGDTTTVVAMLSPGVRILESGGLETLDEYVDHHLSADIAFAQAVPRDRGPLEVIVRGDVAWVVSSSRSVGRWRDRDIDATNAELMVLERHSSGWLISAIHWSSR</sequence>
<comment type="caution">
    <text evidence="2">The sequence shown here is derived from an EMBL/GenBank/DDBJ whole genome shotgun (WGS) entry which is preliminary data.</text>
</comment>
<dbReference type="InterPro" id="IPR032710">
    <property type="entry name" value="NTF2-like_dom_sf"/>
</dbReference>
<accession>A0ABU9E413</accession>
<reference evidence="2 3" key="1">
    <citation type="submission" date="2024-02" db="EMBL/GenBank/DDBJ databases">
        <title>A novel Gemmatimonadota bacterium.</title>
        <authorList>
            <person name="Du Z.-J."/>
            <person name="Ye Y.-Q."/>
        </authorList>
    </citation>
    <scope>NUCLEOTIDE SEQUENCE [LARGE SCALE GENOMIC DNA]</scope>
    <source>
        <strain evidence="2 3">DH-20</strain>
    </source>
</reference>
<evidence type="ECO:0000313" key="3">
    <source>
        <dbReference type="Proteomes" id="UP001484239"/>
    </source>
</evidence>
<evidence type="ECO:0000313" key="2">
    <source>
        <dbReference type="EMBL" id="MEK9499468.1"/>
    </source>
</evidence>
<dbReference type="EMBL" id="JBBHLI010000001">
    <property type="protein sequence ID" value="MEK9499468.1"/>
    <property type="molecule type" value="Genomic_DNA"/>
</dbReference>
<dbReference type="Proteomes" id="UP001484239">
    <property type="component" value="Unassembled WGS sequence"/>
</dbReference>
<dbReference type="RefSeq" id="WP_405286166.1">
    <property type="nucleotide sequence ID" value="NZ_JBBHLI010000001.1"/>
</dbReference>
<gene>
    <name evidence="2" type="ORF">WI372_00560</name>
</gene>
<protein>
    <submittedName>
        <fullName evidence="2">Nuclear transport factor 2 family protein</fullName>
    </submittedName>
</protein>
<dbReference type="InterPro" id="IPR037401">
    <property type="entry name" value="SnoaL-like"/>
</dbReference>
<name>A0ABU9E413_9BACT</name>
<dbReference type="SUPFAM" id="SSF54427">
    <property type="entry name" value="NTF2-like"/>
    <property type="match status" value="1"/>
</dbReference>
<keyword evidence="3" id="KW-1185">Reference proteome</keyword>
<feature type="domain" description="SnoaL-like" evidence="1">
    <location>
        <begin position="37"/>
        <end position="151"/>
    </location>
</feature>
<dbReference type="Pfam" id="PF13474">
    <property type="entry name" value="SnoaL_3"/>
    <property type="match status" value="1"/>
</dbReference>
<proteinExistence type="predicted"/>